<dbReference type="Pfam" id="PF01551">
    <property type="entry name" value="Peptidase_M23"/>
    <property type="match status" value="1"/>
</dbReference>
<dbReference type="CDD" id="cd12797">
    <property type="entry name" value="M23_peptidase"/>
    <property type="match status" value="1"/>
</dbReference>
<accession>A0A7G7G2H5</accession>
<keyword evidence="4" id="KW-1185">Reference proteome</keyword>
<dbReference type="PANTHER" id="PTHR21666">
    <property type="entry name" value="PEPTIDASE-RELATED"/>
    <property type="match status" value="1"/>
</dbReference>
<geneLocation type="plasmid" evidence="3 4">
    <name>unnamed2</name>
</geneLocation>
<dbReference type="PANTHER" id="PTHR21666:SF270">
    <property type="entry name" value="MUREIN HYDROLASE ACTIVATOR ENVC"/>
    <property type="match status" value="1"/>
</dbReference>
<name>A0A7G7G2H5_9BACT</name>
<dbReference type="Proteomes" id="UP000515237">
    <property type="component" value="Plasmid unnamed2"/>
</dbReference>
<dbReference type="InterPro" id="IPR050570">
    <property type="entry name" value="Cell_wall_metabolism_enzyme"/>
</dbReference>
<dbReference type="EMBL" id="CP055155">
    <property type="protein sequence ID" value="QNF31359.1"/>
    <property type="molecule type" value="Genomic_DNA"/>
</dbReference>
<dbReference type="InterPro" id="IPR011055">
    <property type="entry name" value="Dup_hybrid_motif"/>
</dbReference>
<keyword evidence="3" id="KW-0614">Plasmid</keyword>
<dbReference type="KEGG" id="aswu:HUW51_00965"/>
<evidence type="ECO:0000313" key="4">
    <source>
        <dbReference type="Proteomes" id="UP000515237"/>
    </source>
</evidence>
<keyword evidence="1" id="KW-0732">Signal</keyword>
<dbReference type="AlphaFoldDB" id="A0A7G7G2H5"/>
<feature type="domain" description="M23ase beta-sheet core" evidence="2">
    <location>
        <begin position="88"/>
        <end position="181"/>
    </location>
</feature>
<dbReference type="GO" id="GO:0004222">
    <property type="term" value="F:metalloendopeptidase activity"/>
    <property type="evidence" value="ECO:0007669"/>
    <property type="project" value="TreeGrafter"/>
</dbReference>
<dbReference type="Gene3D" id="2.70.70.10">
    <property type="entry name" value="Glucose Permease (Domain IIA)"/>
    <property type="match status" value="1"/>
</dbReference>
<evidence type="ECO:0000259" key="2">
    <source>
        <dbReference type="Pfam" id="PF01551"/>
    </source>
</evidence>
<gene>
    <name evidence="3" type="ORF">HUW51_00965</name>
</gene>
<dbReference type="InterPro" id="IPR016047">
    <property type="entry name" value="M23ase_b-sheet_dom"/>
</dbReference>
<dbReference type="SUPFAM" id="SSF51261">
    <property type="entry name" value="Duplicated hybrid motif"/>
    <property type="match status" value="1"/>
</dbReference>
<dbReference type="RefSeq" id="WP_185269925.1">
    <property type="nucleotide sequence ID" value="NZ_CP055155.1"/>
</dbReference>
<proteinExistence type="predicted"/>
<reference evidence="3 4" key="1">
    <citation type="journal article" date="2018" name="Int. J. Syst. Evol. Microbiol.">
        <title>Adhaeribacter swui sp. nov., isolated from wet mud.</title>
        <authorList>
            <person name="Kim D.U."/>
            <person name="Kim K.W."/>
            <person name="Kang M.S."/>
            <person name="Kim J.Y."/>
            <person name="Jang J.H."/>
            <person name="Kim M.K."/>
        </authorList>
    </citation>
    <scope>NUCLEOTIDE SEQUENCE [LARGE SCALE GENOMIC DNA]</scope>
    <source>
        <strain evidence="3 4">KCTC 52873</strain>
        <plasmid evidence="3">unnamed2</plasmid>
    </source>
</reference>
<organism evidence="3 4">
    <name type="scientific">Adhaeribacter swui</name>
    <dbReference type="NCBI Taxonomy" id="2086471"/>
    <lineage>
        <taxon>Bacteria</taxon>
        <taxon>Pseudomonadati</taxon>
        <taxon>Bacteroidota</taxon>
        <taxon>Cytophagia</taxon>
        <taxon>Cytophagales</taxon>
        <taxon>Hymenobacteraceae</taxon>
        <taxon>Adhaeribacter</taxon>
    </lineage>
</organism>
<evidence type="ECO:0000313" key="3">
    <source>
        <dbReference type="EMBL" id="QNF31359.1"/>
    </source>
</evidence>
<sequence length="206" mass="22338">MKLSLLLILFFLIASSTQAQFNTVKKQKPLLEIQADTVNQPGTTSNPENLPKPASVKPDYLAASMPLTAPYINSGYGNRMDPLTGKTRFHAGIDFKGASDSVMVILPGRVSKVGYSGGLGNYVEVTHADFTTVYGHLSGIAVREGMYIKAGTLIGLTGSTGRSTGDHLHFALKYKGRIVNPTPFLDEIYRATELNYRRKITALGNN</sequence>
<feature type="chain" id="PRO_5028812490" evidence="1">
    <location>
        <begin position="20"/>
        <end position="206"/>
    </location>
</feature>
<protein>
    <submittedName>
        <fullName evidence="3">M23 family metallopeptidase</fullName>
    </submittedName>
</protein>
<feature type="signal peptide" evidence="1">
    <location>
        <begin position="1"/>
        <end position="19"/>
    </location>
</feature>
<evidence type="ECO:0000256" key="1">
    <source>
        <dbReference type="SAM" id="SignalP"/>
    </source>
</evidence>